<evidence type="ECO:0000256" key="1">
    <source>
        <dbReference type="ARBA" id="ARBA00004141"/>
    </source>
</evidence>
<gene>
    <name evidence="7" type="ORF">MKY91_07605</name>
</gene>
<feature type="transmembrane region" description="Helical" evidence="6">
    <location>
        <begin position="223"/>
        <end position="250"/>
    </location>
</feature>
<evidence type="ECO:0000256" key="3">
    <source>
        <dbReference type="ARBA" id="ARBA00022692"/>
    </source>
</evidence>
<keyword evidence="5 6" id="KW-0472">Membrane</keyword>
<evidence type="ECO:0000256" key="2">
    <source>
        <dbReference type="ARBA" id="ARBA00009773"/>
    </source>
</evidence>
<evidence type="ECO:0000256" key="4">
    <source>
        <dbReference type="ARBA" id="ARBA00022989"/>
    </source>
</evidence>
<evidence type="ECO:0000313" key="7">
    <source>
        <dbReference type="EMBL" id="MEN0643008.1"/>
    </source>
</evidence>
<feature type="transmembrane region" description="Helical" evidence="6">
    <location>
        <begin position="256"/>
        <end position="275"/>
    </location>
</feature>
<evidence type="ECO:0000256" key="6">
    <source>
        <dbReference type="SAM" id="Phobius"/>
    </source>
</evidence>
<keyword evidence="3 6" id="KW-0812">Transmembrane</keyword>
<evidence type="ECO:0000256" key="5">
    <source>
        <dbReference type="ARBA" id="ARBA00023136"/>
    </source>
</evidence>
<comment type="similarity">
    <text evidence="2">Belongs to the autoinducer-2 exporter (AI-2E) (TC 2.A.86) family.</text>
</comment>
<comment type="caution">
    <text evidence="7">The sequence shown here is derived from an EMBL/GenBank/DDBJ whole genome shotgun (WGS) entry which is preliminary data.</text>
</comment>
<dbReference type="PANTHER" id="PTHR21716:SF15">
    <property type="entry name" value="TRANSPORT PROTEIN YRRI-RELATED"/>
    <property type="match status" value="1"/>
</dbReference>
<reference evidence="7 8" key="1">
    <citation type="submission" date="2024-03" db="EMBL/GenBank/DDBJ databases">
        <title>Bacilli Hybrid Assemblies.</title>
        <authorList>
            <person name="Kovac J."/>
        </authorList>
    </citation>
    <scope>NUCLEOTIDE SEQUENCE [LARGE SCALE GENOMIC DNA]</scope>
    <source>
        <strain evidence="7 8">FSL R7-0666</strain>
    </source>
</reference>
<proteinExistence type="inferred from homology"/>
<sequence>MRERKQSFSFIFRTLHLFIWLLILYAFFVLWPFLLPILHVVLKIITPLLLAGLFAYILHPLIDGLHQWRLPRIVAILLVFGLFLVVLALAIIYGVPIFIRQVQDVMQVLPSQVERVMDLVHSWEDSVERMPLFLRDHLDDWSDELIIASEKWLDRLETGLIAGLKSIPSLVVIPFLVFYFLKDVSLIKKTVWYLTPVKWRKPLALYGRDVNHTFGSYIRGQMLVAAGVATLSVIGLWLIGVPYSALLGLFIGATNIIPYFGAIIGMVPALIAALLISWDKALYTLIILAVIQQIEGNVLSPLIVGKTLHLHPLFIILALLVGVELGGIIGLLLAVPLLAVLKVTLLHVRQHFQND</sequence>
<comment type="subcellular location">
    <subcellularLocation>
        <location evidence="1">Membrane</location>
        <topology evidence="1">Multi-pass membrane protein</topology>
    </subcellularLocation>
</comment>
<dbReference type="EMBL" id="JBCITK010000001">
    <property type="protein sequence ID" value="MEN0643008.1"/>
    <property type="molecule type" value="Genomic_DNA"/>
</dbReference>
<dbReference type="PANTHER" id="PTHR21716">
    <property type="entry name" value="TRANSMEMBRANE PROTEIN"/>
    <property type="match status" value="1"/>
</dbReference>
<name>A0ABU9VIG2_9BACI</name>
<protein>
    <submittedName>
        <fullName evidence="7">AI-2E family transporter</fullName>
    </submittedName>
</protein>
<dbReference type="RefSeq" id="WP_343130029.1">
    <property type="nucleotide sequence ID" value="NZ_JBCITK010000001.1"/>
</dbReference>
<feature type="transmembrane region" description="Helical" evidence="6">
    <location>
        <begin position="74"/>
        <end position="99"/>
    </location>
</feature>
<feature type="transmembrane region" description="Helical" evidence="6">
    <location>
        <begin position="282"/>
        <end position="304"/>
    </location>
</feature>
<dbReference type="Pfam" id="PF01594">
    <property type="entry name" value="AI-2E_transport"/>
    <property type="match status" value="1"/>
</dbReference>
<keyword evidence="4 6" id="KW-1133">Transmembrane helix</keyword>
<keyword evidence="8" id="KW-1185">Reference proteome</keyword>
<accession>A0ABU9VIG2</accession>
<feature type="transmembrane region" description="Helical" evidence="6">
    <location>
        <begin position="40"/>
        <end position="62"/>
    </location>
</feature>
<evidence type="ECO:0000313" key="8">
    <source>
        <dbReference type="Proteomes" id="UP001418796"/>
    </source>
</evidence>
<dbReference type="Proteomes" id="UP001418796">
    <property type="component" value="Unassembled WGS sequence"/>
</dbReference>
<feature type="transmembrane region" description="Helical" evidence="6">
    <location>
        <begin position="12"/>
        <end position="34"/>
    </location>
</feature>
<feature type="transmembrane region" description="Helical" evidence="6">
    <location>
        <begin position="160"/>
        <end position="181"/>
    </location>
</feature>
<dbReference type="InterPro" id="IPR002549">
    <property type="entry name" value="AI-2E-like"/>
</dbReference>
<feature type="transmembrane region" description="Helical" evidence="6">
    <location>
        <begin position="310"/>
        <end position="341"/>
    </location>
</feature>
<organism evidence="7 8">
    <name type="scientific">Alkalicoccobacillus gibsonii</name>
    <dbReference type="NCBI Taxonomy" id="79881"/>
    <lineage>
        <taxon>Bacteria</taxon>
        <taxon>Bacillati</taxon>
        <taxon>Bacillota</taxon>
        <taxon>Bacilli</taxon>
        <taxon>Bacillales</taxon>
        <taxon>Bacillaceae</taxon>
        <taxon>Alkalicoccobacillus</taxon>
    </lineage>
</organism>